<comment type="caution">
    <text evidence="1">The sequence shown here is derived from an EMBL/GenBank/DDBJ whole genome shotgun (WGS) entry which is preliminary data.</text>
</comment>
<proteinExistence type="predicted"/>
<keyword evidence="2" id="KW-1185">Reference proteome</keyword>
<dbReference type="VEuPathDB" id="CryptoDB:GNI_041620"/>
<dbReference type="RefSeq" id="XP_011129483.1">
    <property type="nucleotide sequence ID" value="XM_011131181.1"/>
</dbReference>
<dbReference type="GeneID" id="22911605"/>
<dbReference type="AlphaFoldDB" id="A0A023BA63"/>
<name>A0A023BA63_GRENI</name>
<evidence type="ECO:0000313" key="2">
    <source>
        <dbReference type="Proteomes" id="UP000019763"/>
    </source>
</evidence>
<evidence type="ECO:0000313" key="1">
    <source>
        <dbReference type="EMBL" id="EZG77684.1"/>
    </source>
</evidence>
<sequence>MQFTFLVNKLQSPYLDLILPRIFRAEKPIAPTATSYRVRNEEAVMVYECNLSANRATHRGQLVVTLNYLFFVHPSGSVLCKWNAVDRVHSHDVGRGSNMEVEVEVEIFDGSRWLLYGFYDSAAAFTFLKAFHSVQKRTWGDAKPFRIPTILFGCCLSKCLDSCLDQFEFVKEIPVPWKDEAPPEIPRAQVQLLPPEPYTGDQWVDKVASHSPNTRKIFANYFDPPDGGSNLENTPNIPAPTPTDTNFQTITHHEKLKAHLNAPMDADTPTTVASQLHVNFGSDTTSETAGSVNSDDR</sequence>
<gene>
    <name evidence="1" type="ORF">GNI_041620</name>
</gene>
<organism evidence="1 2">
    <name type="scientific">Gregarina niphandrodes</name>
    <name type="common">Septate eugregarine</name>
    <dbReference type="NCBI Taxonomy" id="110365"/>
    <lineage>
        <taxon>Eukaryota</taxon>
        <taxon>Sar</taxon>
        <taxon>Alveolata</taxon>
        <taxon>Apicomplexa</taxon>
        <taxon>Conoidasida</taxon>
        <taxon>Gregarinasina</taxon>
        <taxon>Eugregarinorida</taxon>
        <taxon>Gregarinidae</taxon>
        <taxon>Gregarina</taxon>
    </lineage>
</organism>
<protein>
    <submittedName>
        <fullName evidence="1">Uncharacterized protein</fullName>
    </submittedName>
</protein>
<dbReference type="EMBL" id="AFNH02000317">
    <property type="protein sequence ID" value="EZG77684.1"/>
    <property type="molecule type" value="Genomic_DNA"/>
</dbReference>
<dbReference type="Proteomes" id="UP000019763">
    <property type="component" value="Unassembled WGS sequence"/>
</dbReference>
<reference evidence="1" key="1">
    <citation type="submission" date="2013-12" db="EMBL/GenBank/DDBJ databases">
        <authorList>
            <person name="Omoto C.K."/>
            <person name="Sibley D."/>
            <person name="Venepally P."/>
            <person name="Hadjithomas M."/>
            <person name="Karamycheva S."/>
            <person name="Brunk B."/>
            <person name="Roos D."/>
            <person name="Caler E."/>
            <person name="Lorenzi H."/>
        </authorList>
    </citation>
    <scope>NUCLEOTIDE SEQUENCE</scope>
</reference>
<accession>A0A023BA63</accession>